<comment type="catalytic activity">
    <reaction evidence="7">
        <text>L-threonyl-[protein] + ATP = O-phospho-L-threonyl-[protein] + ADP + H(+)</text>
        <dbReference type="Rhea" id="RHEA:46608"/>
        <dbReference type="Rhea" id="RHEA-COMP:11060"/>
        <dbReference type="Rhea" id="RHEA-COMP:11605"/>
        <dbReference type="ChEBI" id="CHEBI:15378"/>
        <dbReference type="ChEBI" id="CHEBI:30013"/>
        <dbReference type="ChEBI" id="CHEBI:30616"/>
        <dbReference type="ChEBI" id="CHEBI:61977"/>
        <dbReference type="ChEBI" id="CHEBI:456216"/>
        <dbReference type="EC" id="2.7.11.1"/>
    </reaction>
</comment>
<keyword evidence="13" id="KW-1185">Reference proteome</keyword>
<evidence type="ECO:0000256" key="7">
    <source>
        <dbReference type="ARBA" id="ARBA00047899"/>
    </source>
</evidence>
<comment type="catalytic activity">
    <reaction evidence="8">
        <text>L-seryl-[protein] + ATP = O-phospho-L-seryl-[protein] + ADP + H(+)</text>
        <dbReference type="Rhea" id="RHEA:17989"/>
        <dbReference type="Rhea" id="RHEA-COMP:9863"/>
        <dbReference type="Rhea" id="RHEA-COMP:11604"/>
        <dbReference type="ChEBI" id="CHEBI:15378"/>
        <dbReference type="ChEBI" id="CHEBI:29999"/>
        <dbReference type="ChEBI" id="CHEBI:30616"/>
        <dbReference type="ChEBI" id="CHEBI:83421"/>
        <dbReference type="ChEBI" id="CHEBI:456216"/>
        <dbReference type="EC" id="2.7.11.1"/>
    </reaction>
</comment>
<evidence type="ECO:0000313" key="12">
    <source>
        <dbReference type="EMBL" id="NBC40354.1"/>
    </source>
</evidence>
<keyword evidence="10" id="KW-1133">Transmembrane helix</keyword>
<evidence type="ECO:0000256" key="9">
    <source>
        <dbReference type="SAM" id="MobiDB-lite"/>
    </source>
</evidence>
<evidence type="ECO:0000256" key="8">
    <source>
        <dbReference type="ARBA" id="ARBA00048679"/>
    </source>
</evidence>
<dbReference type="SUPFAM" id="SSF56112">
    <property type="entry name" value="Protein kinase-like (PK-like)"/>
    <property type="match status" value="1"/>
</dbReference>
<dbReference type="PANTHER" id="PTHR43671:SF98">
    <property type="entry name" value="SERINE_THREONINE-PROTEIN KINASE NEK11"/>
    <property type="match status" value="1"/>
</dbReference>
<dbReference type="GO" id="GO:0004674">
    <property type="term" value="F:protein serine/threonine kinase activity"/>
    <property type="evidence" value="ECO:0007669"/>
    <property type="project" value="UniProtKB-KW"/>
</dbReference>
<keyword evidence="2" id="KW-0723">Serine/threonine-protein kinase</keyword>
<feature type="domain" description="Protein kinase" evidence="11">
    <location>
        <begin position="5"/>
        <end position="264"/>
    </location>
</feature>
<dbReference type="GO" id="GO:0005524">
    <property type="term" value="F:ATP binding"/>
    <property type="evidence" value="ECO:0007669"/>
    <property type="project" value="UniProtKB-KW"/>
</dbReference>
<keyword evidence="5 12" id="KW-0418">Kinase</keyword>
<dbReference type="PANTHER" id="PTHR43671">
    <property type="entry name" value="SERINE/THREONINE-PROTEIN KINASE NEK"/>
    <property type="match status" value="1"/>
</dbReference>
<feature type="compositionally biased region" description="Pro residues" evidence="9">
    <location>
        <begin position="651"/>
        <end position="661"/>
    </location>
</feature>
<evidence type="ECO:0000256" key="4">
    <source>
        <dbReference type="ARBA" id="ARBA00022741"/>
    </source>
</evidence>
<dbReference type="EC" id="2.7.11.1" evidence="1"/>
<evidence type="ECO:0000256" key="10">
    <source>
        <dbReference type="SAM" id="Phobius"/>
    </source>
</evidence>
<dbReference type="EMBL" id="JAAAPK010000002">
    <property type="protein sequence ID" value="NBC40354.1"/>
    <property type="molecule type" value="Genomic_DNA"/>
</dbReference>
<feature type="region of interest" description="Disordered" evidence="9">
    <location>
        <begin position="326"/>
        <end position="568"/>
    </location>
</feature>
<name>A0A7X4Y940_9BACT</name>
<gene>
    <name evidence="12" type="ORF">GTZ93_11005</name>
</gene>
<dbReference type="PROSITE" id="PS50011">
    <property type="entry name" value="PROTEIN_KINASE_DOM"/>
    <property type="match status" value="1"/>
</dbReference>
<dbReference type="RefSeq" id="WP_139917365.1">
    <property type="nucleotide sequence ID" value="NZ_CBCSLE010000116.1"/>
</dbReference>
<keyword evidence="4" id="KW-0547">Nucleotide-binding</keyword>
<evidence type="ECO:0000313" key="13">
    <source>
        <dbReference type="Proteomes" id="UP000537825"/>
    </source>
</evidence>
<dbReference type="CDD" id="cd14014">
    <property type="entry name" value="STKc_PknB_like"/>
    <property type="match status" value="1"/>
</dbReference>
<dbReference type="Pfam" id="PF00069">
    <property type="entry name" value="Pkinase"/>
    <property type="match status" value="1"/>
</dbReference>
<evidence type="ECO:0000259" key="11">
    <source>
        <dbReference type="PROSITE" id="PS50011"/>
    </source>
</evidence>
<evidence type="ECO:0000256" key="1">
    <source>
        <dbReference type="ARBA" id="ARBA00012513"/>
    </source>
</evidence>
<protein>
    <recommendedName>
        <fullName evidence="1">non-specific serine/threonine protein kinase</fullName>
        <ecNumber evidence="1">2.7.11.1</ecNumber>
    </recommendedName>
</protein>
<keyword evidence="3" id="KW-0808">Transferase</keyword>
<proteinExistence type="predicted"/>
<dbReference type="Gene3D" id="1.10.510.10">
    <property type="entry name" value="Transferase(Phosphotransferase) domain 1"/>
    <property type="match status" value="1"/>
</dbReference>
<evidence type="ECO:0000256" key="5">
    <source>
        <dbReference type="ARBA" id="ARBA00022777"/>
    </source>
</evidence>
<dbReference type="InterPro" id="IPR011009">
    <property type="entry name" value="Kinase-like_dom_sf"/>
</dbReference>
<accession>A0A7X4Y940</accession>
<evidence type="ECO:0000256" key="3">
    <source>
        <dbReference type="ARBA" id="ARBA00022679"/>
    </source>
</evidence>
<evidence type="ECO:0000256" key="2">
    <source>
        <dbReference type="ARBA" id="ARBA00022527"/>
    </source>
</evidence>
<feature type="compositionally biased region" description="Acidic residues" evidence="9">
    <location>
        <begin position="358"/>
        <end position="372"/>
    </location>
</feature>
<feature type="compositionally biased region" description="Basic and acidic residues" evidence="9">
    <location>
        <begin position="538"/>
        <end position="568"/>
    </location>
</feature>
<keyword evidence="10" id="KW-0472">Membrane</keyword>
<dbReference type="InterPro" id="IPR000719">
    <property type="entry name" value="Prot_kinase_dom"/>
</dbReference>
<dbReference type="Proteomes" id="UP000537825">
    <property type="component" value="Unassembled WGS sequence"/>
</dbReference>
<evidence type="ECO:0000256" key="6">
    <source>
        <dbReference type="ARBA" id="ARBA00022840"/>
    </source>
</evidence>
<keyword evidence="6" id="KW-0067">ATP-binding</keyword>
<feature type="transmembrane region" description="Helical" evidence="10">
    <location>
        <begin position="593"/>
        <end position="613"/>
    </location>
</feature>
<dbReference type="AlphaFoldDB" id="A0A7X4Y940"/>
<organism evidence="12 13">
    <name type="scientific">Corallococcus exiguus</name>
    <dbReference type="NCBI Taxonomy" id="83462"/>
    <lineage>
        <taxon>Bacteria</taxon>
        <taxon>Pseudomonadati</taxon>
        <taxon>Myxococcota</taxon>
        <taxon>Myxococcia</taxon>
        <taxon>Myxococcales</taxon>
        <taxon>Cystobacterineae</taxon>
        <taxon>Myxococcaceae</taxon>
        <taxon>Corallococcus</taxon>
    </lineage>
</organism>
<comment type="caution">
    <text evidence="12">The sequence shown here is derived from an EMBL/GenBank/DDBJ whole genome shotgun (WGS) entry which is preliminary data.</text>
</comment>
<feature type="region of interest" description="Disordered" evidence="9">
    <location>
        <begin position="626"/>
        <end position="686"/>
    </location>
</feature>
<keyword evidence="10" id="KW-0812">Transmembrane</keyword>
<feature type="compositionally biased region" description="Acidic residues" evidence="9">
    <location>
        <begin position="667"/>
        <end position="677"/>
    </location>
</feature>
<dbReference type="InterPro" id="IPR050660">
    <property type="entry name" value="NEK_Ser/Thr_kinase"/>
</dbReference>
<reference evidence="12 13" key="1">
    <citation type="submission" date="2020-01" db="EMBL/GenBank/DDBJ databases">
        <title>The draft genome sequence of Corallococcus exiguus DSM 14696.</title>
        <authorList>
            <person name="Zhang X."/>
            <person name="Zhu H."/>
        </authorList>
    </citation>
    <scope>NUCLEOTIDE SEQUENCE [LARGE SCALE GENOMIC DNA]</scope>
    <source>
        <strain evidence="12 13">DSM 14696</strain>
    </source>
</reference>
<sequence length="761" mass="81694">MSGTYRLIGRTEAGDLAELYESLLLPSIPVAVKLFLPRTSDPAYARSLAETVRLLQPVRHPGLLHVVDVGFVRQRLAVVREDVDGFTLGVALQRLNTKEVLLPPTVALSIVIQLLETVQLAHDAGVVHGAITPGNVLLARDGFPAICDFGALQALLSVPQLKRTFAHRGRSAYRAPEVTRGETPTEASDVYSLGAIAYELLTLREAVVPGSGVSTRREALPPPSRLDRRINSRLDPSIMRALDPAPQRRFRSCGEFAQALRNFLSAGGGLPGAEEVARFVSELFPNEVSIAAPGPVPFAEPFQLEAVSGAEMEDLHAEEYEASIVQRAPYSRAPTEKEASAETQEAAPGFEEFRPEDYASDDDAPLDDEPEPAGEVRSTELSPAGPLEQGWDAPPGVLAQKSRRPDSPASARAGRNPRVKVIEDFSGPPLGDDEPPVPTGRRAAMRPGPALGDDEPPVPTGRRAAMRPAQSPGAEEEPPKRPALRPAKGAGGRAPGQETAILPAGGGAPSAPAAADVTVLRQQSRGRAEATEALPAEPRSERRMAPPKAEGRVRSDMAEPAPSDRHLPVHQRFDTVETPRVDAVAAGTRRKRLLFIAGGIALVGLFMFAVAAWRLGLEQVQEPELPRYDPNAPAANGTQTPPANPSALKPIAPPPPAPPANPGARDIEDEDVDEDTAEPGVPPKNQRAFLTLRTNLPANVFIDGAKVRRATPLLNYPVRAGTRDIRVVAISTGEQKDFQLRFSRGQHQKLDEQFQPPPTRR</sequence>